<evidence type="ECO:0000313" key="2">
    <source>
        <dbReference type="Proteomes" id="UP000326452"/>
    </source>
</evidence>
<sequence>MALKPCKSCKHKVDISAKVCPSCGVADPGVTLGQKIGGFVILVIIIVVTVSMCSRGNKDEPVEKVTQSVATKAYTITKDDFQEGRPRKVEVVLPKRVSDAELSEVAKAVRADTKSKPKTTFIGFRIEGQNDKAYWANASFDPDYKSSLIGLSAQDYETLKGLDLKEYPDRLGSWLRDGALGHLVVLYKRDGKYSMDQIFASGGKNTYSYRAKKLADGGLRLDEPDNMFNEYYVVDAKGNLQGWGENGVYMTLPPRPVL</sequence>
<evidence type="ECO:0000313" key="1">
    <source>
        <dbReference type="EMBL" id="VVQ23805.1"/>
    </source>
</evidence>
<proteinExistence type="predicted"/>
<dbReference type="RefSeq" id="WP_150694804.1">
    <property type="nucleotide sequence ID" value="NZ_CABVJC010000012.1"/>
</dbReference>
<dbReference type="OrthoDB" id="6904817at2"/>
<dbReference type="AlphaFoldDB" id="A0A5E7VMS8"/>
<name>A0A5E7VMS8_PSEFL</name>
<dbReference type="Proteomes" id="UP000326452">
    <property type="component" value="Unassembled WGS sequence"/>
</dbReference>
<gene>
    <name evidence="1" type="ORF">PS941_05634</name>
</gene>
<accession>A0A5E7VMS8</accession>
<reference evidence="1 2" key="1">
    <citation type="submission" date="2019-09" db="EMBL/GenBank/DDBJ databases">
        <authorList>
            <person name="Chandra G."/>
            <person name="Truman W A."/>
        </authorList>
    </citation>
    <scope>NUCLEOTIDE SEQUENCE [LARGE SCALE GENOMIC DNA]</scope>
    <source>
        <strain evidence="1">PS941</strain>
    </source>
</reference>
<evidence type="ECO:0008006" key="3">
    <source>
        <dbReference type="Google" id="ProtNLM"/>
    </source>
</evidence>
<organism evidence="1 2">
    <name type="scientific">Pseudomonas fluorescens</name>
    <dbReference type="NCBI Taxonomy" id="294"/>
    <lineage>
        <taxon>Bacteria</taxon>
        <taxon>Pseudomonadati</taxon>
        <taxon>Pseudomonadota</taxon>
        <taxon>Gammaproteobacteria</taxon>
        <taxon>Pseudomonadales</taxon>
        <taxon>Pseudomonadaceae</taxon>
        <taxon>Pseudomonas</taxon>
    </lineage>
</organism>
<dbReference type="EMBL" id="CABVJC010000012">
    <property type="protein sequence ID" value="VVQ23805.1"/>
    <property type="molecule type" value="Genomic_DNA"/>
</dbReference>
<protein>
    <recommendedName>
        <fullName evidence="3">Zinc ribbon domain-containing protein</fullName>
    </recommendedName>
</protein>